<gene>
    <name evidence="1" type="ORF">UFOPK2992_00009</name>
</gene>
<organism evidence="1">
    <name type="scientific">freshwater metagenome</name>
    <dbReference type="NCBI Taxonomy" id="449393"/>
    <lineage>
        <taxon>unclassified sequences</taxon>
        <taxon>metagenomes</taxon>
        <taxon>ecological metagenomes</taxon>
    </lineage>
</organism>
<dbReference type="AlphaFoldDB" id="A0A6J6WJ75"/>
<evidence type="ECO:0000313" key="1">
    <source>
        <dbReference type="EMBL" id="CAB4784972.1"/>
    </source>
</evidence>
<accession>A0A6J6WJ75</accession>
<sequence length="72" mass="7666">MRFEFAAGILRGCRLASLVIEPSSDLAPVDVQFLLAMGVPAEAILNGTRLDLAMLEDLGWIVEPGSVSPPLD</sequence>
<dbReference type="EMBL" id="CAFAAI010000001">
    <property type="protein sequence ID" value="CAB4784972.1"/>
    <property type="molecule type" value="Genomic_DNA"/>
</dbReference>
<protein>
    <submittedName>
        <fullName evidence="1">Unannotated protein</fullName>
    </submittedName>
</protein>
<proteinExistence type="predicted"/>
<name>A0A6J6WJ75_9ZZZZ</name>
<reference evidence="1" key="1">
    <citation type="submission" date="2020-05" db="EMBL/GenBank/DDBJ databases">
        <authorList>
            <person name="Chiriac C."/>
            <person name="Salcher M."/>
            <person name="Ghai R."/>
            <person name="Kavagutti S V."/>
        </authorList>
    </citation>
    <scope>NUCLEOTIDE SEQUENCE</scope>
</reference>